<dbReference type="InterPro" id="IPR001387">
    <property type="entry name" value="Cro/C1-type_HTH"/>
</dbReference>
<dbReference type="GO" id="GO:0003677">
    <property type="term" value="F:DNA binding"/>
    <property type="evidence" value="ECO:0007669"/>
    <property type="project" value="UniProtKB-KW"/>
</dbReference>
<dbReference type="PANTHER" id="PTHR46558">
    <property type="entry name" value="TRACRIPTIONAL REGULATORY PROTEIN-RELATED-RELATED"/>
    <property type="match status" value="1"/>
</dbReference>
<evidence type="ECO:0000256" key="1">
    <source>
        <dbReference type="ARBA" id="ARBA00023125"/>
    </source>
</evidence>
<keyword evidence="1" id="KW-0238">DNA-binding</keyword>
<evidence type="ECO:0000259" key="2">
    <source>
        <dbReference type="PROSITE" id="PS50943"/>
    </source>
</evidence>
<evidence type="ECO:0000313" key="4">
    <source>
        <dbReference type="Proteomes" id="UP000178570"/>
    </source>
</evidence>
<comment type="caution">
    <text evidence="3">The sequence shown here is derived from an EMBL/GenBank/DDBJ whole genome shotgun (WGS) entry which is preliminary data.</text>
</comment>
<gene>
    <name evidence="3" type="ORF">A2570_03485</name>
</gene>
<dbReference type="InterPro" id="IPR025272">
    <property type="entry name" value="SocA_Panacea"/>
</dbReference>
<accession>A0A1G1XJQ2</accession>
<dbReference type="CDD" id="cd00093">
    <property type="entry name" value="HTH_XRE"/>
    <property type="match status" value="1"/>
</dbReference>
<dbReference type="STRING" id="1797529.A2570_03485"/>
<dbReference type="PROSITE" id="PS50943">
    <property type="entry name" value="HTH_CROC1"/>
    <property type="match status" value="1"/>
</dbReference>
<organism evidence="3 4">
    <name type="scientific">Candidatus Brennerbacteria bacterium RIFOXYD1_FULL_41_16</name>
    <dbReference type="NCBI Taxonomy" id="1797529"/>
    <lineage>
        <taxon>Bacteria</taxon>
        <taxon>Candidatus Brenneribacteriota</taxon>
    </lineage>
</organism>
<reference evidence="3 4" key="1">
    <citation type="journal article" date="2016" name="Nat. Commun.">
        <title>Thousands of microbial genomes shed light on interconnected biogeochemical processes in an aquifer system.</title>
        <authorList>
            <person name="Anantharaman K."/>
            <person name="Brown C.T."/>
            <person name="Hug L.A."/>
            <person name="Sharon I."/>
            <person name="Castelle C.J."/>
            <person name="Probst A.J."/>
            <person name="Thomas B.C."/>
            <person name="Singh A."/>
            <person name="Wilkins M.J."/>
            <person name="Karaoz U."/>
            <person name="Brodie E.L."/>
            <person name="Williams K.H."/>
            <person name="Hubbard S.S."/>
            <person name="Banfield J.F."/>
        </authorList>
    </citation>
    <scope>NUCLEOTIDE SEQUENCE [LARGE SCALE GENOMIC DNA]</scope>
</reference>
<protein>
    <recommendedName>
        <fullName evidence="2">HTH cro/C1-type domain-containing protein</fullName>
    </recommendedName>
</protein>
<dbReference type="SUPFAM" id="SSF47413">
    <property type="entry name" value="lambda repressor-like DNA-binding domains"/>
    <property type="match status" value="1"/>
</dbReference>
<evidence type="ECO:0000313" key="3">
    <source>
        <dbReference type="EMBL" id="OGY40313.1"/>
    </source>
</evidence>
<dbReference type="Pfam" id="PF01381">
    <property type="entry name" value="HTH_3"/>
    <property type="match status" value="1"/>
</dbReference>
<dbReference type="AlphaFoldDB" id="A0A1G1XJQ2"/>
<name>A0A1G1XJQ2_9BACT</name>
<dbReference type="Proteomes" id="UP000178570">
    <property type="component" value="Unassembled WGS sequence"/>
</dbReference>
<dbReference type="SMART" id="SM00530">
    <property type="entry name" value="HTH_XRE"/>
    <property type="match status" value="1"/>
</dbReference>
<dbReference type="EMBL" id="MHHY01000009">
    <property type="protein sequence ID" value="OGY40313.1"/>
    <property type="molecule type" value="Genomic_DNA"/>
</dbReference>
<dbReference type="Gene3D" id="1.10.260.40">
    <property type="entry name" value="lambda repressor-like DNA-binding domains"/>
    <property type="match status" value="1"/>
</dbReference>
<proteinExistence type="predicted"/>
<feature type="domain" description="HTH cro/C1-type" evidence="2">
    <location>
        <begin position="13"/>
        <end position="67"/>
    </location>
</feature>
<dbReference type="InterPro" id="IPR010982">
    <property type="entry name" value="Lambda_DNA-bd_dom_sf"/>
</dbReference>
<dbReference type="PANTHER" id="PTHR46558:SF4">
    <property type="entry name" value="DNA-BIDING PHAGE PROTEIN"/>
    <property type="match status" value="1"/>
</dbReference>
<sequence length="272" mass="31823">MRISKIIMLAEFIQHQRQKCSLTQKFLASELKISRPTYIQIEQGKRELSVSEAKKLADIFGISVDNFLHAKENAKTIIDIKENKKRGSKNSEKEVRISIPQEKIDKFHQVLLYILKKVGGQPNVGMTVLYKLLYFIDFDYYEKYEEQLMGLVYLKNHHGPTPLLFEKLISDMMIREEIEIIKSKFYQYPQTKYLINPQIDPDLSILNGQEKDHIDSELQRFANLTASKLSDLSHEDVPWISAENGKPLEYESVFYRTPTTSIREYDEADKNH</sequence>
<dbReference type="Pfam" id="PF13274">
    <property type="entry name" value="SocA_Panacea"/>
    <property type="match status" value="1"/>
</dbReference>